<evidence type="ECO:0000313" key="1">
    <source>
        <dbReference type="EMBL" id="SVD52622.1"/>
    </source>
</evidence>
<sequence>MAFFLEYRYRGQDAYPLLFEAL</sequence>
<dbReference type="EMBL" id="UINC01156290">
    <property type="protein sequence ID" value="SVD52622.1"/>
    <property type="molecule type" value="Genomic_DNA"/>
</dbReference>
<name>A0A382W1D4_9ZZZZ</name>
<organism evidence="1">
    <name type="scientific">marine metagenome</name>
    <dbReference type="NCBI Taxonomy" id="408172"/>
    <lineage>
        <taxon>unclassified sequences</taxon>
        <taxon>metagenomes</taxon>
        <taxon>ecological metagenomes</taxon>
    </lineage>
</organism>
<dbReference type="AlphaFoldDB" id="A0A382W1D4"/>
<reference evidence="1" key="1">
    <citation type="submission" date="2018-05" db="EMBL/GenBank/DDBJ databases">
        <authorList>
            <person name="Lanie J.A."/>
            <person name="Ng W.-L."/>
            <person name="Kazmierczak K.M."/>
            <person name="Andrzejewski T.M."/>
            <person name="Davidsen T.M."/>
            <person name="Wayne K.J."/>
            <person name="Tettelin H."/>
            <person name="Glass J.I."/>
            <person name="Rusch D."/>
            <person name="Podicherti R."/>
            <person name="Tsui H.-C.T."/>
            <person name="Winkler M.E."/>
        </authorList>
    </citation>
    <scope>NUCLEOTIDE SEQUENCE</scope>
</reference>
<proteinExistence type="predicted"/>
<accession>A0A382W1D4</accession>
<protein>
    <submittedName>
        <fullName evidence="1">Uncharacterized protein</fullName>
    </submittedName>
</protein>
<gene>
    <name evidence="1" type="ORF">METZ01_LOCUS405476</name>
</gene>